<dbReference type="FunFam" id="3.40.50.2000:FF:000050">
    <property type="entry name" value="UDP-glucuronosyltransferase"/>
    <property type="match status" value="1"/>
</dbReference>
<reference evidence="6" key="1">
    <citation type="submission" date="2018-01" db="EMBL/GenBank/DDBJ databases">
        <authorList>
            <person name="Alioto T."/>
            <person name="Alioto T."/>
        </authorList>
    </citation>
    <scope>NUCLEOTIDE SEQUENCE [LARGE SCALE GENOMIC DNA]</scope>
</reference>
<proteinExistence type="inferred from homology"/>
<comment type="similarity">
    <text evidence="1">Belongs to the UDP-glycosyltransferase family.</text>
</comment>
<dbReference type="OrthoDB" id="5835829at2759"/>
<dbReference type="OMA" id="YGSAWNI"/>
<dbReference type="Proteomes" id="UP000268350">
    <property type="component" value="Unassembled WGS sequence"/>
</dbReference>
<dbReference type="Gene3D" id="3.40.50.2000">
    <property type="entry name" value="Glycogen Phosphorylase B"/>
    <property type="match status" value="1"/>
</dbReference>
<evidence type="ECO:0000256" key="3">
    <source>
        <dbReference type="ARBA" id="ARBA00022679"/>
    </source>
</evidence>
<name>A0A3B0KIC6_DROGU</name>
<gene>
    <name evidence="5" type="ORF">DGUA_6G018330</name>
</gene>
<keyword evidence="4" id="KW-1133">Transmembrane helix</keyword>
<organism evidence="5 6">
    <name type="scientific">Drosophila guanche</name>
    <name type="common">Fruit fly</name>
    <dbReference type="NCBI Taxonomy" id="7266"/>
    <lineage>
        <taxon>Eukaryota</taxon>
        <taxon>Metazoa</taxon>
        <taxon>Ecdysozoa</taxon>
        <taxon>Arthropoda</taxon>
        <taxon>Hexapoda</taxon>
        <taxon>Insecta</taxon>
        <taxon>Pterygota</taxon>
        <taxon>Neoptera</taxon>
        <taxon>Endopterygota</taxon>
        <taxon>Diptera</taxon>
        <taxon>Brachycera</taxon>
        <taxon>Muscomorpha</taxon>
        <taxon>Ephydroidea</taxon>
        <taxon>Drosophilidae</taxon>
        <taxon>Drosophila</taxon>
        <taxon>Sophophora</taxon>
    </lineage>
</organism>
<dbReference type="PANTHER" id="PTHR48043">
    <property type="entry name" value="EG:EG0003.4 PROTEIN-RELATED"/>
    <property type="match status" value="1"/>
</dbReference>
<evidence type="ECO:0000256" key="4">
    <source>
        <dbReference type="SAM" id="Phobius"/>
    </source>
</evidence>
<keyword evidence="2" id="KW-0328">Glycosyltransferase</keyword>
<protein>
    <submittedName>
        <fullName evidence="5">Blast:UDP-glucuronosyltransferase 2A3</fullName>
    </submittedName>
</protein>
<dbReference type="AlphaFoldDB" id="A0A3B0KIC6"/>
<sequence length="533" mass="60260">MVVGRLGFDGLLVVIVIVIVVLLGQQTVQTANILAVFSYALGSSYVLVTPYIQQLVSRGHRVTMISAPVTYMPDIEGVQHIRVAKLKELTEDLEIYEYEAAVPTKWYEASFIADYFYNCSKLILEDAGVRSLLHNASAQFSMVVLGVPHTDALYGFGKHYNASLVGLAAYGGAWNIDFLAGNSAPSVYEPMSASGFTAGLSFFEKWINLIFISEERLVERFIYLPRQLKLYKRHFAADSSSLLEMRRKFSLILLNQHFSLGRVRSNVPNLVEVGGMHLAQLAEPLGAELQSFLDGATDGAIYFSMASDMLEKWFPPDFHETMLTAFGQLKQRVVWTTKRQESEITSNNVYIRRRQPQREVLHHPNVKLFITQGGLLSLIEASYYAVPVLMLPVYFDQHINAERMERLGIGRCLNFHELTPKVVLEGIQEMLHNASYALNARELALRFRDQPMKPMETAVWWTEYVLRHKGADHMRINEQDMSLMQYYSVDLFSVLFGRIGLTALIVGFLAYTVATIALQSAHYLFKLSIPVVS</sequence>
<dbReference type="PANTHER" id="PTHR48043:SF145">
    <property type="entry name" value="FI06409P-RELATED"/>
    <property type="match status" value="1"/>
</dbReference>
<accession>A0A3B0KIC6</accession>
<keyword evidence="4" id="KW-0812">Transmembrane</keyword>
<dbReference type="InterPro" id="IPR050271">
    <property type="entry name" value="UDP-glycosyltransferase"/>
</dbReference>
<dbReference type="STRING" id="7266.A0A3B0KIC6"/>
<keyword evidence="6" id="KW-1185">Reference proteome</keyword>
<dbReference type="EMBL" id="OUUW01000007">
    <property type="protein sequence ID" value="SPP83478.1"/>
    <property type="molecule type" value="Genomic_DNA"/>
</dbReference>
<dbReference type="CDD" id="cd03784">
    <property type="entry name" value="GT1_Gtf-like"/>
    <property type="match status" value="1"/>
</dbReference>
<dbReference type="SUPFAM" id="SSF53756">
    <property type="entry name" value="UDP-Glycosyltransferase/glycogen phosphorylase"/>
    <property type="match status" value="1"/>
</dbReference>
<evidence type="ECO:0000256" key="1">
    <source>
        <dbReference type="ARBA" id="ARBA00009995"/>
    </source>
</evidence>
<dbReference type="Pfam" id="PF00201">
    <property type="entry name" value="UDPGT"/>
    <property type="match status" value="1"/>
</dbReference>
<evidence type="ECO:0000313" key="5">
    <source>
        <dbReference type="EMBL" id="SPP83478.1"/>
    </source>
</evidence>
<feature type="transmembrane region" description="Helical" evidence="4">
    <location>
        <begin position="6"/>
        <end position="24"/>
    </location>
</feature>
<evidence type="ECO:0000256" key="2">
    <source>
        <dbReference type="ARBA" id="ARBA00022676"/>
    </source>
</evidence>
<dbReference type="InterPro" id="IPR002213">
    <property type="entry name" value="UDP_glucos_trans"/>
</dbReference>
<feature type="transmembrane region" description="Helical" evidence="4">
    <location>
        <begin position="491"/>
        <end position="518"/>
    </location>
</feature>
<feature type="transmembrane region" description="Helical" evidence="4">
    <location>
        <begin position="31"/>
        <end position="52"/>
    </location>
</feature>
<evidence type="ECO:0000313" key="6">
    <source>
        <dbReference type="Proteomes" id="UP000268350"/>
    </source>
</evidence>
<keyword evidence="3 5" id="KW-0808">Transferase</keyword>
<keyword evidence="4" id="KW-0472">Membrane</keyword>
<dbReference type="GO" id="GO:0008194">
    <property type="term" value="F:UDP-glycosyltransferase activity"/>
    <property type="evidence" value="ECO:0007669"/>
    <property type="project" value="InterPro"/>
</dbReference>